<name>A0AAD3TLC5_NEPGR</name>
<evidence type="ECO:0000313" key="3">
    <source>
        <dbReference type="EMBL" id="GMH31552.1"/>
    </source>
</evidence>
<sequence length="466" mass="50945">MEQSPQPEGVNHRNGVHVLVVPYPVQGHVAPLVKLAGCFARHGITATLVVTGDVRARIVDRTAGDAAEGQCRLKFAVFPDGQELQGGSLDERRVGASVSKDTSVHVKSLIRKANELGGECRITCLVADAVFEWAPEIAGQTGVELALFWPSSPAALAVTLQIRHLIQAGLVDSEGTPVRADKIQPFTGMPTMSTNEFPWCSPTDHAFQKIVFEYFCVVERIARIPKWLLCNCFHDLNASAYDVIPNLVQVGPLLANGQSVGTMKSEDSTCLSWLDQQPARSVVYVAFGSMLKISQHQLSELALGLELAGHQFLLVVRSGLTNDPCADFPDGFTDRVASRGKIVEWAAQERVLAHPSVACFLTHCGWNSTIEGISMGVPFLCWPCFADQLYNRTCICDAWKVGLSLDMDDSCEIISRHEIKAKIDELLSRADIRENSIVLKEIARRCIMKGGSSFKSVENFIAQIKG</sequence>
<dbReference type="AlphaFoldDB" id="A0AAD3TLC5"/>
<dbReference type="Proteomes" id="UP001279734">
    <property type="component" value="Unassembled WGS sequence"/>
</dbReference>
<dbReference type="PANTHER" id="PTHR11926:SF1412">
    <property type="entry name" value="UDP-GLYCOSYLTRANSFERASE 83A1-LIKE"/>
    <property type="match status" value="1"/>
</dbReference>
<keyword evidence="4" id="KW-1185">Reference proteome</keyword>
<dbReference type="Pfam" id="PF00201">
    <property type="entry name" value="UDPGT"/>
    <property type="match status" value="1"/>
</dbReference>
<comment type="similarity">
    <text evidence="1">Belongs to the UDP-glycosyltransferase family.</text>
</comment>
<dbReference type="SUPFAM" id="SSF53756">
    <property type="entry name" value="UDP-Glycosyltransferase/glycogen phosphorylase"/>
    <property type="match status" value="1"/>
</dbReference>
<comment type="caution">
    <text evidence="3">The sequence shown here is derived from an EMBL/GenBank/DDBJ whole genome shotgun (WGS) entry which is preliminary data.</text>
</comment>
<reference evidence="3" key="1">
    <citation type="submission" date="2023-05" db="EMBL/GenBank/DDBJ databases">
        <title>Nepenthes gracilis genome sequencing.</title>
        <authorList>
            <person name="Fukushima K."/>
        </authorList>
    </citation>
    <scope>NUCLEOTIDE SEQUENCE</scope>
    <source>
        <strain evidence="3">SING2019-196</strain>
    </source>
</reference>
<evidence type="ECO:0008006" key="5">
    <source>
        <dbReference type="Google" id="ProtNLM"/>
    </source>
</evidence>
<dbReference type="GO" id="GO:0080044">
    <property type="term" value="F:quercetin 7-O-glucosyltransferase activity"/>
    <property type="evidence" value="ECO:0007669"/>
    <property type="project" value="TreeGrafter"/>
</dbReference>
<dbReference type="PANTHER" id="PTHR11926">
    <property type="entry name" value="GLUCOSYL/GLUCURONOSYL TRANSFERASES"/>
    <property type="match status" value="1"/>
</dbReference>
<evidence type="ECO:0000313" key="4">
    <source>
        <dbReference type="Proteomes" id="UP001279734"/>
    </source>
</evidence>
<dbReference type="EMBL" id="BSYO01000040">
    <property type="protein sequence ID" value="GMH31552.1"/>
    <property type="molecule type" value="Genomic_DNA"/>
</dbReference>
<organism evidence="3 4">
    <name type="scientific">Nepenthes gracilis</name>
    <name type="common">Slender pitcher plant</name>
    <dbReference type="NCBI Taxonomy" id="150966"/>
    <lineage>
        <taxon>Eukaryota</taxon>
        <taxon>Viridiplantae</taxon>
        <taxon>Streptophyta</taxon>
        <taxon>Embryophyta</taxon>
        <taxon>Tracheophyta</taxon>
        <taxon>Spermatophyta</taxon>
        <taxon>Magnoliopsida</taxon>
        <taxon>eudicotyledons</taxon>
        <taxon>Gunneridae</taxon>
        <taxon>Pentapetalae</taxon>
        <taxon>Caryophyllales</taxon>
        <taxon>Nepenthaceae</taxon>
        <taxon>Nepenthes</taxon>
    </lineage>
</organism>
<gene>
    <name evidence="3" type="ORF">Nepgr_033396</name>
</gene>
<dbReference type="CDD" id="cd03784">
    <property type="entry name" value="GT1_Gtf-like"/>
    <property type="match status" value="1"/>
</dbReference>
<dbReference type="InterPro" id="IPR002213">
    <property type="entry name" value="UDP_glucos_trans"/>
</dbReference>
<dbReference type="FunFam" id="3.40.50.2000:FF:000061">
    <property type="entry name" value="UDP-glycosyltransferase 83A1"/>
    <property type="match status" value="1"/>
</dbReference>
<protein>
    <recommendedName>
        <fullName evidence="5">Glycosyltransferase</fullName>
    </recommendedName>
</protein>
<evidence type="ECO:0000256" key="1">
    <source>
        <dbReference type="ARBA" id="ARBA00009995"/>
    </source>
</evidence>
<dbReference type="GO" id="GO:0080043">
    <property type="term" value="F:quercetin 3-O-glucosyltransferase activity"/>
    <property type="evidence" value="ECO:0007669"/>
    <property type="project" value="TreeGrafter"/>
</dbReference>
<proteinExistence type="inferred from homology"/>
<accession>A0AAD3TLC5</accession>
<keyword evidence="2" id="KW-0808">Transferase</keyword>
<dbReference type="Gene3D" id="3.40.50.2000">
    <property type="entry name" value="Glycogen Phosphorylase B"/>
    <property type="match status" value="2"/>
</dbReference>
<evidence type="ECO:0000256" key="2">
    <source>
        <dbReference type="ARBA" id="ARBA00022679"/>
    </source>
</evidence>